<gene>
    <name evidence="2" type="ORF">pdam_00012155</name>
</gene>
<dbReference type="AlphaFoldDB" id="A0A3M6UKP3"/>
<evidence type="ECO:0000256" key="1">
    <source>
        <dbReference type="SAM" id="MobiDB-lite"/>
    </source>
</evidence>
<evidence type="ECO:0000313" key="2">
    <source>
        <dbReference type="EMBL" id="RMX54182.1"/>
    </source>
</evidence>
<accession>A0A3M6UKP3</accession>
<feature type="region of interest" description="Disordered" evidence="1">
    <location>
        <begin position="70"/>
        <end position="102"/>
    </location>
</feature>
<reference evidence="2 3" key="1">
    <citation type="journal article" date="2018" name="Sci. Rep.">
        <title>Comparative analysis of the Pocillopora damicornis genome highlights role of immune system in coral evolution.</title>
        <authorList>
            <person name="Cunning R."/>
            <person name="Bay R.A."/>
            <person name="Gillette P."/>
            <person name="Baker A.C."/>
            <person name="Traylor-Knowles N."/>
        </authorList>
    </citation>
    <scope>NUCLEOTIDE SEQUENCE [LARGE SCALE GENOMIC DNA]</scope>
    <source>
        <strain evidence="2">RSMAS</strain>
        <tissue evidence="2">Whole animal</tissue>
    </source>
</reference>
<organism evidence="2 3">
    <name type="scientific">Pocillopora damicornis</name>
    <name type="common">Cauliflower coral</name>
    <name type="synonym">Millepora damicornis</name>
    <dbReference type="NCBI Taxonomy" id="46731"/>
    <lineage>
        <taxon>Eukaryota</taxon>
        <taxon>Metazoa</taxon>
        <taxon>Cnidaria</taxon>
        <taxon>Anthozoa</taxon>
        <taxon>Hexacorallia</taxon>
        <taxon>Scleractinia</taxon>
        <taxon>Astrocoeniina</taxon>
        <taxon>Pocilloporidae</taxon>
        <taxon>Pocillopora</taxon>
    </lineage>
</organism>
<feature type="non-terminal residue" evidence="2">
    <location>
        <position position="1"/>
    </location>
</feature>
<dbReference type="EMBL" id="RCHS01001311">
    <property type="protein sequence ID" value="RMX54182.1"/>
    <property type="molecule type" value="Genomic_DNA"/>
</dbReference>
<keyword evidence="3" id="KW-1185">Reference proteome</keyword>
<dbReference type="Proteomes" id="UP000275408">
    <property type="component" value="Unassembled WGS sequence"/>
</dbReference>
<name>A0A3M6UKP3_POCDA</name>
<protein>
    <submittedName>
        <fullName evidence="2">Uncharacterized protein</fullName>
    </submittedName>
</protein>
<evidence type="ECO:0000313" key="3">
    <source>
        <dbReference type="Proteomes" id="UP000275408"/>
    </source>
</evidence>
<comment type="caution">
    <text evidence="2">The sequence shown here is derived from an EMBL/GenBank/DDBJ whole genome shotgun (WGS) entry which is preliminary data.</text>
</comment>
<proteinExistence type="predicted"/>
<sequence>IFCLEPVKVEDSDIVFGEEIVVTTTPSVGEGTIVATSNPTYYEVIVMVNFFALGGVGSYTEEVHFSTAETGIGETEEVSGHSSVGSPQMLPRQEVAGTPTPKKLDVKLCHQLGRKVLSGLKGNRQLQTRRQHGKTYCALERESSN</sequence>